<organism evidence="2">
    <name type="scientific">Salmonella enterica subsp. enterica serovar Chester</name>
    <dbReference type="NCBI Taxonomy" id="149386"/>
    <lineage>
        <taxon>Bacteria</taxon>
        <taxon>Pseudomonadati</taxon>
        <taxon>Pseudomonadota</taxon>
        <taxon>Gammaproteobacteria</taxon>
        <taxon>Enterobacterales</taxon>
        <taxon>Enterobacteriaceae</taxon>
        <taxon>Salmonella</taxon>
    </lineage>
</organism>
<dbReference type="Proteomes" id="UP000839816">
    <property type="component" value="Unassembled WGS sequence"/>
</dbReference>
<dbReference type="EMBL" id="AAAGNC010000003">
    <property type="protein sequence ID" value="EAC0255831.1"/>
    <property type="molecule type" value="Genomic_DNA"/>
</dbReference>
<gene>
    <name evidence="2" type="ORF">EHE49_04020</name>
</gene>
<proteinExistence type="predicted"/>
<protein>
    <submittedName>
        <fullName evidence="2">Uncharacterized protein</fullName>
    </submittedName>
</protein>
<evidence type="ECO:0000256" key="1">
    <source>
        <dbReference type="SAM" id="MobiDB-lite"/>
    </source>
</evidence>
<feature type="region of interest" description="Disordered" evidence="1">
    <location>
        <begin position="1"/>
        <end position="25"/>
    </location>
</feature>
<dbReference type="AlphaFoldDB" id="A0A3Z4X6F5"/>
<comment type="caution">
    <text evidence="2">The sequence shown here is derived from an EMBL/GenBank/DDBJ whole genome shotgun (WGS) entry which is preliminary data.</text>
</comment>
<sequence length="617" mass="67131">MVKIVDSNNNAQQNNTQTQDTAPLGGLGNETVKVQTAVPGTSTVSQFDNAFGIRNISTYAMHFTNLLDELKKSNEYLNAFRWGTIVGVGNEMGSAAYVAGQWQGHWLYGIIFFERGQSLRLKETTNNGQEDYYTITELFNKDVLAVVQKNIMEAHGLTNANFMIINSVPDLGKVLDAEWARTLMGQMMMGIFGRIAGYLGTLNLRKHDRYQAAVMPLEDGAVVDANGHAQRADFAITVEHSPSNVTDATPTLLDTNQVQVYPRVSGTGFVNMRFTGQKPVVNGVYDLKQLQAEIVVSLVDSQTEGAMAPYERQLLLLAAFAEIAAIGGWRDLFVKRLNKQDRKFSRVAEYLSWGADARPDVSKIDGSREAIEGCLDMFAPREAALVVSHRAGNGLGGLSTMLSEIAVGYDNSLKQLLAILNSMSPRDQNGEVVAATSFTAVFASALKAQLGDAFNGTIHCSHIVKAAVPTVSGVYTGTAQKRSFQDMDLISVVTKLGDNANDVYSYLNAQSYSHRELNERQQRIYMLKLAASLFASKAPQATGESLDMAINPIFGKCLLDFVRNNCTWSMTGVNAYNTMATSLFFNNGGEDFTLSGNGLSASGSDFGLGVSLSNFKL</sequence>
<feature type="compositionally biased region" description="Low complexity" evidence="1">
    <location>
        <begin position="8"/>
        <end position="22"/>
    </location>
</feature>
<evidence type="ECO:0000313" key="2">
    <source>
        <dbReference type="EMBL" id="EAC0255831.1"/>
    </source>
</evidence>
<accession>A0A3Z4X6F5</accession>
<name>A0A3Z4X6F5_SALET</name>
<reference evidence="2" key="1">
    <citation type="submission" date="2018-11" db="EMBL/GenBank/DDBJ databases">
        <authorList>
            <person name="Ashton P.M."/>
            <person name="Dallman T."/>
            <person name="Nair S."/>
            <person name="De Pinna E."/>
            <person name="Peters T."/>
            <person name="Grant K."/>
        </authorList>
    </citation>
    <scope>NUCLEOTIDE SEQUENCE [LARGE SCALE GENOMIC DNA]</scope>
    <source>
        <strain evidence="2">634658</strain>
    </source>
</reference>